<keyword evidence="2" id="KW-0479">Metal-binding</keyword>
<proteinExistence type="inferred from homology"/>
<dbReference type="GO" id="GO:0046872">
    <property type="term" value="F:metal ion binding"/>
    <property type="evidence" value="ECO:0007669"/>
    <property type="project" value="UniProtKB-KW"/>
</dbReference>
<dbReference type="Proteomes" id="UP000428260">
    <property type="component" value="Chromosome"/>
</dbReference>
<reference evidence="8 9" key="1">
    <citation type="submission" date="2019-11" db="EMBL/GenBank/DDBJ databases">
        <authorList>
            <person name="Zheng R.K."/>
            <person name="Sun C.M."/>
        </authorList>
    </citation>
    <scope>NUCLEOTIDE SEQUENCE [LARGE SCALE GENOMIC DNA]</scope>
    <source>
        <strain evidence="8 9">WC007</strain>
    </source>
</reference>
<organism evidence="8 9">
    <name type="scientific">Maribellus comscasis</name>
    <dbReference type="NCBI Taxonomy" id="2681766"/>
    <lineage>
        <taxon>Bacteria</taxon>
        <taxon>Pseudomonadati</taxon>
        <taxon>Bacteroidota</taxon>
        <taxon>Bacteroidia</taxon>
        <taxon>Marinilabiliales</taxon>
        <taxon>Prolixibacteraceae</taxon>
        <taxon>Maribellus</taxon>
    </lineage>
</organism>
<dbReference type="InterPro" id="IPR024607">
    <property type="entry name" value="Sulfatase_CS"/>
</dbReference>
<keyword evidence="3 8" id="KW-0378">Hydrolase</keyword>
<gene>
    <name evidence="8" type="ORF">GM418_25775</name>
</gene>
<evidence type="ECO:0000259" key="7">
    <source>
        <dbReference type="Pfam" id="PF16347"/>
    </source>
</evidence>
<dbReference type="PROSITE" id="PS00149">
    <property type="entry name" value="SULFATASE_2"/>
    <property type="match status" value="1"/>
</dbReference>
<keyword evidence="4" id="KW-0106">Calcium</keyword>
<evidence type="ECO:0000313" key="9">
    <source>
        <dbReference type="Proteomes" id="UP000428260"/>
    </source>
</evidence>
<dbReference type="PANTHER" id="PTHR42693">
    <property type="entry name" value="ARYLSULFATASE FAMILY MEMBER"/>
    <property type="match status" value="1"/>
</dbReference>
<comment type="similarity">
    <text evidence="1">Belongs to the sulfatase family.</text>
</comment>
<dbReference type="PANTHER" id="PTHR42693:SF53">
    <property type="entry name" value="ENDO-4-O-SULFATASE"/>
    <property type="match status" value="1"/>
</dbReference>
<dbReference type="Pfam" id="PF16347">
    <property type="entry name" value="SGSH_C"/>
    <property type="match status" value="1"/>
</dbReference>
<feature type="transmembrane region" description="Helical" evidence="5">
    <location>
        <begin position="20"/>
        <end position="40"/>
    </location>
</feature>
<protein>
    <submittedName>
        <fullName evidence="8">Sulfatase-like hydrolase/transferase</fullName>
    </submittedName>
</protein>
<dbReference type="KEGG" id="mcos:GM418_25775"/>
<name>A0A6I6JUZ1_9BACT</name>
<evidence type="ECO:0000313" key="8">
    <source>
        <dbReference type="EMBL" id="QGY46945.1"/>
    </source>
</evidence>
<sequence>MKKLKICSGKIVYGISYRRVSFLVRNLIALFLLVNVSSFANANSKRKPNILYIFTDDQSIRTLSCYPEAHPWIRTPNIDKLAEKGVRFSTCYTGAKCVPSRGNALTGMLQHNYDKSTTYWPVEFRKQGYYTGMIGKWHWNVPRHKETWDWSAVYEHYLPGNSHNYYWDQSLRINGDTLLKLEKYSTDAYTDMTLEFLKERAKEKDRPWYFWLCYGGVHGPHTPADRHIGSYENTPEVKNPKDIFAPRPDKPEHMVNLETFKKDPVTGKPMKKNRTLDSWVKQYNEAVRSIDEGIGKIMTTLEETGQLENTIVVFTSDQGYAWGQHGYNLKIAPYDANLLAPLIFVKPNDFPQNKVCDIPVNGTDIIATFHSMCNIQPSQKLDGRDLTELIYKPEADFWNNEPMVQLYTGLIYGNDTIKSELEKAHKTGDWSKFIVHRNTRTKAWMMLQTGKYKYVRYIYKDYIEELYDLENDPEELTNLAVKPEYKVRLRKMRKQLLKEFRAKNCRFLDLLPEPVEKNI</sequence>
<dbReference type="InterPro" id="IPR050738">
    <property type="entry name" value="Sulfatase"/>
</dbReference>
<dbReference type="InterPro" id="IPR017850">
    <property type="entry name" value="Alkaline_phosphatase_core_sf"/>
</dbReference>
<keyword evidence="8" id="KW-0808">Transferase</keyword>
<evidence type="ECO:0000259" key="6">
    <source>
        <dbReference type="Pfam" id="PF00884"/>
    </source>
</evidence>
<dbReference type="InterPro" id="IPR000917">
    <property type="entry name" value="Sulfatase_N"/>
</dbReference>
<dbReference type="Gene3D" id="3.40.720.10">
    <property type="entry name" value="Alkaline Phosphatase, subunit A"/>
    <property type="match status" value="1"/>
</dbReference>
<dbReference type="Pfam" id="PF00884">
    <property type="entry name" value="Sulfatase"/>
    <property type="match status" value="1"/>
</dbReference>
<dbReference type="GO" id="GO:0016740">
    <property type="term" value="F:transferase activity"/>
    <property type="evidence" value="ECO:0007669"/>
    <property type="project" value="UniProtKB-KW"/>
</dbReference>
<keyword evidence="9" id="KW-1185">Reference proteome</keyword>
<accession>A0A6I6JUZ1</accession>
<dbReference type="AlphaFoldDB" id="A0A6I6JUZ1"/>
<evidence type="ECO:0000256" key="4">
    <source>
        <dbReference type="ARBA" id="ARBA00022837"/>
    </source>
</evidence>
<feature type="domain" description="Sulfatase N-terminal" evidence="6">
    <location>
        <begin position="48"/>
        <end position="369"/>
    </location>
</feature>
<dbReference type="SUPFAM" id="SSF53649">
    <property type="entry name" value="Alkaline phosphatase-like"/>
    <property type="match status" value="1"/>
</dbReference>
<evidence type="ECO:0000256" key="5">
    <source>
        <dbReference type="SAM" id="Phobius"/>
    </source>
</evidence>
<keyword evidence="5" id="KW-0812">Transmembrane</keyword>
<dbReference type="RefSeq" id="WP_158870328.1">
    <property type="nucleotide sequence ID" value="NZ_CP046401.1"/>
</dbReference>
<feature type="domain" description="N-sulphoglucosamine sulphohydrolase C-terminal" evidence="7">
    <location>
        <begin position="441"/>
        <end position="498"/>
    </location>
</feature>
<keyword evidence="5" id="KW-1133">Transmembrane helix</keyword>
<keyword evidence="5" id="KW-0472">Membrane</keyword>
<dbReference type="EMBL" id="CP046401">
    <property type="protein sequence ID" value="QGY46945.1"/>
    <property type="molecule type" value="Genomic_DNA"/>
</dbReference>
<dbReference type="InterPro" id="IPR032506">
    <property type="entry name" value="SGSH_C"/>
</dbReference>
<evidence type="ECO:0000256" key="2">
    <source>
        <dbReference type="ARBA" id="ARBA00022723"/>
    </source>
</evidence>
<dbReference type="GO" id="GO:0004065">
    <property type="term" value="F:arylsulfatase activity"/>
    <property type="evidence" value="ECO:0007669"/>
    <property type="project" value="TreeGrafter"/>
</dbReference>
<evidence type="ECO:0000256" key="1">
    <source>
        <dbReference type="ARBA" id="ARBA00008779"/>
    </source>
</evidence>
<evidence type="ECO:0000256" key="3">
    <source>
        <dbReference type="ARBA" id="ARBA00022801"/>
    </source>
</evidence>